<protein>
    <submittedName>
        <fullName evidence="2">IS630 family transposase</fullName>
    </submittedName>
</protein>
<proteinExistence type="predicted"/>
<dbReference type="AlphaFoldDB" id="A0AAU7UDG2"/>
<name>A0AAU7UDG2_9DEIO</name>
<organism evidence="2">
    <name type="scientific">Deinococcus sonorensis KR-87</name>
    <dbReference type="NCBI Taxonomy" id="694439"/>
    <lineage>
        <taxon>Bacteria</taxon>
        <taxon>Thermotogati</taxon>
        <taxon>Deinococcota</taxon>
        <taxon>Deinococci</taxon>
        <taxon>Deinococcales</taxon>
        <taxon>Deinococcaceae</taxon>
        <taxon>Deinococcus</taxon>
    </lineage>
</organism>
<evidence type="ECO:0000259" key="1">
    <source>
        <dbReference type="Pfam" id="PF13358"/>
    </source>
</evidence>
<dbReference type="SUPFAM" id="SSF46689">
    <property type="entry name" value="Homeodomain-like"/>
    <property type="match status" value="1"/>
</dbReference>
<feature type="domain" description="Tc1-like transposase DDE" evidence="1">
    <location>
        <begin position="184"/>
        <end position="336"/>
    </location>
</feature>
<accession>A0AAU7UDG2</accession>
<dbReference type="Pfam" id="PF13565">
    <property type="entry name" value="HTH_32"/>
    <property type="match status" value="1"/>
</dbReference>
<sequence length="375" mass="43126">MKLRYAVYLDDEQRDALKRLLSAGKTHARRLTHARILLAADKNGPAHSDQEIVEFLHVSDNTAFRVRKRFVEGGLEHALNHMHPQHLKPHTLSPEAEAHLIALACTPEKGQSRMSLRLLADKMVELGHVETVSHETVRKALKKNALKPHLKEQWVIPPLQNAAFVAAMEDVLDLYARPYNAFFPVVCFDERPCQLIDDVMTPLPLKPGQPERFDDEYVRNGTANVFGMLEPLTGRRWLRVTEQRTKRDFAHAIKHVVNVLYPEAVLIRVVLDNLNTHSLAALYETFPAAEARCLAKKLEFHFTPKRGSWLNAVEIEFAALSKQCLDRRIGRIERLREEVEAWCERRNARGVKVEWRFTTEVARTKLDHLYPSNQN</sequence>
<dbReference type="InterPro" id="IPR038717">
    <property type="entry name" value="Tc1-like_DDE_dom"/>
</dbReference>
<gene>
    <name evidence="2" type="ORF">ABOD76_06560</name>
</gene>
<dbReference type="InterPro" id="IPR009057">
    <property type="entry name" value="Homeodomain-like_sf"/>
</dbReference>
<reference evidence="2" key="1">
    <citation type="submission" date="2024-06" db="EMBL/GenBank/DDBJ databases">
        <title>Draft Genome Sequence of Deinococcus sonorensis Type Strain KR-87, a Biofilm Producing Representative of the Genus Deinococcus.</title>
        <authorList>
            <person name="Boren L.S."/>
            <person name="Grosso R.A."/>
            <person name="Hugenberg-Cox A.N."/>
            <person name="Hill J.T.E."/>
            <person name="Albert C.M."/>
            <person name="Tuohy J.M."/>
        </authorList>
    </citation>
    <scope>NUCLEOTIDE SEQUENCE</scope>
    <source>
        <strain evidence="2">KR-87</strain>
    </source>
</reference>
<dbReference type="Pfam" id="PF13358">
    <property type="entry name" value="DDE_3"/>
    <property type="match status" value="1"/>
</dbReference>
<dbReference type="KEGG" id="dsc:ABOD76_06560"/>
<dbReference type="InterPro" id="IPR047655">
    <property type="entry name" value="Transpos_IS630-like"/>
</dbReference>
<evidence type="ECO:0000313" key="2">
    <source>
        <dbReference type="EMBL" id="XBV85963.1"/>
    </source>
</evidence>
<dbReference type="EMBL" id="CP158299">
    <property type="protein sequence ID" value="XBV85963.1"/>
    <property type="molecule type" value="Genomic_DNA"/>
</dbReference>
<dbReference type="NCBIfam" id="NF033545">
    <property type="entry name" value="transpos_IS630"/>
    <property type="match status" value="1"/>
</dbReference>